<gene>
    <name evidence="4" type="ORF">SAMN05216212_0988</name>
</gene>
<dbReference type="Gene3D" id="3.40.50.720">
    <property type="entry name" value="NAD(P)-binding Rossmann-like Domain"/>
    <property type="match status" value="1"/>
</dbReference>
<evidence type="ECO:0000313" key="5">
    <source>
        <dbReference type="Proteomes" id="UP000199305"/>
    </source>
</evidence>
<evidence type="ECO:0008006" key="6">
    <source>
        <dbReference type="Google" id="ProtNLM"/>
    </source>
</evidence>
<dbReference type="STRING" id="658219.SAMN05216212_0988"/>
<feature type="domain" description="NAD-dependent epimerase/dehydratase" evidence="2">
    <location>
        <begin position="37"/>
        <end position="244"/>
    </location>
</feature>
<dbReference type="Pfam" id="PF01370">
    <property type="entry name" value="Epimerase"/>
    <property type="match status" value="1"/>
</dbReference>
<feature type="domain" description="DUF1731" evidence="3">
    <location>
        <begin position="279"/>
        <end position="326"/>
    </location>
</feature>
<dbReference type="CDD" id="cd05242">
    <property type="entry name" value="SDR_a8"/>
    <property type="match status" value="1"/>
</dbReference>
<organism evidence="4 5">
    <name type="scientific">Microbulbifer yueqingensis</name>
    <dbReference type="NCBI Taxonomy" id="658219"/>
    <lineage>
        <taxon>Bacteria</taxon>
        <taxon>Pseudomonadati</taxon>
        <taxon>Pseudomonadota</taxon>
        <taxon>Gammaproteobacteria</taxon>
        <taxon>Cellvibrionales</taxon>
        <taxon>Microbulbiferaceae</taxon>
        <taxon>Microbulbifer</taxon>
    </lineage>
</organism>
<dbReference type="AlphaFoldDB" id="A0A1G8X7K8"/>
<evidence type="ECO:0000256" key="1">
    <source>
        <dbReference type="ARBA" id="ARBA00009353"/>
    </source>
</evidence>
<dbReference type="InterPro" id="IPR036291">
    <property type="entry name" value="NAD(P)-bd_dom_sf"/>
</dbReference>
<dbReference type="PANTHER" id="PTHR11092:SF0">
    <property type="entry name" value="EPIMERASE FAMILY PROTEIN SDR39U1"/>
    <property type="match status" value="1"/>
</dbReference>
<dbReference type="Proteomes" id="UP000199305">
    <property type="component" value="Unassembled WGS sequence"/>
</dbReference>
<dbReference type="Pfam" id="PF08338">
    <property type="entry name" value="DUF1731"/>
    <property type="match status" value="1"/>
</dbReference>
<evidence type="ECO:0000259" key="3">
    <source>
        <dbReference type="Pfam" id="PF08338"/>
    </source>
</evidence>
<evidence type="ECO:0000313" key="4">
    <source>
        <dbReference type="EMBL" id="SDJ86296.1"/>
    </source>
</evidence>
<dbReference type="InterPro" id="IPR001509">
    <property type="entry name" value="Epimerase_deHydtase"/>
</dbReference>
<dbReference type="InterPro" id="IPR010099">
    <property type="entry name" value="SDR39U1"/>
</dbReference>
<sequence length="337" mass="37095">MQAGCYYVFAALPAGGEPRQLIHLLDFGKDALQMHCLITGGTGLIGRLFCQHWLARGNTLTVLSRHPERVHKLCGESARGCRELQEVADPVDVIVNLAGEPITHRWTSKRKAEIRRSRIETTEKLVQWVLAQPQRPRYVLSGSAVGYYGDRGGDLLRETSSPGGGFAAQLCRDWEAATLPLQQAGICVGTMRTAIVLSTRGGALAQMLPAFRLGLGGPMSTGEHWMSWIHEEDIVGLMLHAIDHHLCLPFNACAPEAVTNNSFSRLLAKQLHRPCLLRTPAWALKLMFGQMAEELLLASQKMEPRVALDSGYSFRFPTLEQALSDLLQNGHASKARA</sequence>
<proteinExistence type="inferred from homology"/>
<name>A0A1G8X7K8_9GAMM</name>
<reference evidence="5" key="1">
    <citation type="submission" date="2016-10" db="EMBL/GenBank/DDBJ databases">
        <authorList>
            <person name="Varghese N."/>
            <person name="Submissions S."/>
        </authorList>
    </citation>
    <scope>NUCLEOTIDE SEQUENCE [LARGE SCALE GENOMIC DNA]</scope>
    <source>
        <strain evidence="5">CGMCC 1.10658</strain>
    </source>
</reference>
<comment type="similarity">
    <text evidence="1">Belongs to the NAD(P)-dependent epimerase/dehydratase family. SDR39U1 subfamily.</text>
</comment>
<keyword evidence="5" id="KW-1185">Reference proteome</keyword>
<dbReference type="InterPro" id="IPR013549">
    <property type="entry name" value="DUF1731"/>
</dbReference>
<dbReference type="SUPFAM" id="SSF51735">
    <property type="entry name" value="NAD(P)-binding Rossmann-fold domains"/>
    <property type="match status" value="1"/>
</dbReference>
<accession>A0A1G8X7K8</accession>
<protein>
    <recommendedName>
        <fullName evidence="6">TIGR01777 family protein</fullName>
    </recommendedName>
</protein>
<evidence type="ECO:0000259" key="2">
    <source>
        <dbReference type="Pfam" id="PF01370"/>
    </source>
</evidence>
<dbReference type="EMBL" id="FNFH01000002">
    <property type="protein sequence ID" value="SDJ86296.1"/>
    <property type="molecule type" value="Genomic_DNA"/>
</dbReference>
<dbReference type="PANTHER" id="PTHR11092">
    <property type="entry name" value="SUGAR NUCLEOTIDE EPIMERASE RELATED"/>
    <property type="match status" value="1"/>
</dbReference>
<dbReference type="NCBIfam" id="TIGR01777">
    <property type="entry name" value="yfcH"/>
    <property type="match status" value="1"/>
</dbReference>